<comment type="subcellular location">
    <subcellularLocation>
        <location evidence="1 6">Membrane</location>
        <topology evidence="1 6">Multi-pass membrane protein</topology>
    </subcellularLocation>
</comment>
<sequence>MWVGLPGELFLNMLHLLVVPIVITSGIRGASTMGLRADGKIIAVALAYSIMTMTICSCIGLLLGVAVRPGEGVRLTDGAHSASCYRLTDVFADFIRKLIPRNLLQVTEETRGMSCIEYQRTNMSNTTDVANYTTYGDEMNILGIYAVSIAFGIAAHLTGSRGKPALVFLQAVQSIVLKLIKGVFYYAPVGVTSLIAKAILKVPAYEMNHAFTTLGYFTLSTTIGQLFHQLVVLPAIYFIVCRMRKNPYTFMWKLCPALVTGFISGTSVPALPCLYLCTKTKVNPHISSLVIPLSVPLKKDGSALFISLSLVFIAQMAEMKLTATQIITIGGLSIVLGFTTQDIPSGSILTISLIGGVTGIPVSNDSLGLIIGLEWLNDRLRTSTNVQSHAFSCVFVEKTCRKELQRIARANNPSLPTDMSLHIDI</sequence>
<feature type="transmembrane region" description="Helical" evidence="6">
    <location>
        <begin position="179"/>
        <end position="196"/>
    </location>
</feature>
<keyword evidence="4 6" id="KW-1133">Transmembrane helix</keyword>
<dbReference type="GO" id="GO:0005313">
    <property type="term" value="F:L-glutamate transmembrane transporter activity"/>
    <property type="evidence" value="ECO:0007669"/>
    <property type="project" value="TreeGrafter"/>
</dbReference>
<feature type="transmembrane region" description="Helical" evidence="6">
    <location>
        <begin position="139"/>
        <end position="158"/>
    </location>
</feature>
<dbReference type="Proteomes" id="UP000749559">
    <property type="component" value="Unassembled WGS sequence"/>
</dbReference>
<dbReference type="AlphaFoldDB" id="A0A8J1UR31"/>
<proteinExistence type="inferred from homology"/>
<dbReference type="GO" id="GO:0005886">
    <property type="term" value="C:plasma membrane"/>
    <property type="evidence" value="ECO:0007669"/>
    <property type="project" value="TreeGrafter"/>
</dbReference>
<evidence type="ECO:0000256" key="4">
    <source>
        <dbReference type="ARBA" id="ARBA00022989"/>
    </source>
</evidence>
<keyword evidence="6" id="KW-0769">Symport</keyword>
<organism evidence="7 8">
    <name type="scientific">Owenia fusiformis</name>
    <name type="common">Polychaete worm</name>
    <dbReference type="NCBI Taxonomy" id="6347"/>
    <lineage>
        <taxon>Eukaryota</taxon>
        <taxon>Metazoa</taxon>
        <taxon>Spiralia</taxon>
        <taxon>Lophotrochozoa</taxon>
        <taxon>Annelida</taxon>
        <taxon>Polychaeta</taxon>
        <taxon>Sedentaria</taxon>
        <taxon>Canalipalpata</taxon>
        <taxon>Sabellida</taxon>
        <taxon>Oweniida</taxon>
        <taxon>Oweniidae</taxon>
        <taxon>Owenia</taxon>
    </lineage>
</organism>
<dbReference type="InterPro" id="IPR036458">
    <property type="entry name" value="Na:dicarbo_symporter_sf"/>
</dbReference>
<gene>
    <name evidence="7" type="ORF">OFUS_LOCUS6933</name>
</gene>
<dbReference type="GO" id="GO:0015175">
    <property type="term" value="F:neutral L-amino acid transmembrane transporter activity"/>
    <property type="evidence" value="ECO:0007669"/>
    <property type="project" value="TreeGrafter"/>
</dbReference>
<dbReference type="PANTHER" id="PTHR11958:SF63">
    <property type="entry name" value="AMINO ACID TRANSPORTER"/>
    <property type="match status" value="1"/>
</dbReference>
<dbReference type="EMBL" id="CAIIXF020000003">
    <property type="protein sequence ID" value="CAH1780211.1"/>
    <property type="molecule type" value="Genomic_DNA"/>
</dbReference>
<evidence type="ECO:0000256" key="3">
    <source>
        <dbReference type="ARBA" id="ARBA00022692"/>
    </source>
</evidence>
<dbReference type="SUPFAM" id="SSF118215">
    <property type="entry name" value="Proton glutamate symport protein"/>
    <property type="match status" value="1"/>
</dbReference>
<evidence type="ECO:0000256" key="1">
    <source>
        <dbReference type="ARBA" id="ARBA00004141"/>
    </source>
</evidence>
<accession>A0A8J1UR31</accession>
<feature type="transmembrane region" description="Helical" evidence="6">
    <location>
        <begin position="12"/>
        <end position="30"/>
    </location>
</feature>
<dbReference type="OrthoDB" id="5877963at2759"/>
<feature type="transmembrane region" description="Helical" evidence="6">
    <location>
        <begin position="252"/>
        <end position="271"/>
    </location>
</feature>
<keyword evidence="8" id="KW-1185">Reference proteome</keyword>
<evidence type="ECO:0000256" key="5">
    <source>
        <dbReference type="ARBA" id="ARBA00023136"/>
    </source>
</evidence>
<dbReference type="Pfam" id="PF00375">
    <property type="entry name" value="SDF"/>
    <property type="match status" value="1"/>
</dbReference>
<dbReference type="InterPro" id="IPR001991">
    <property type="entry name" value="Na-dicarboxylate_symporter"/>
</dbReference>
<dbReference type="PRINTS" id="PR00173">
    <property type="entry name" value="EDTRNSPORT"/>
</dbReference>
<keyword evidence="3 6" id="KW-0812">Transmembrane</keyword>
<dbReference type="InterPro" id="IPR050746">
    <property type="entry name" value="DAACS"/>
</dbReference>
<comment type="caution">
    <text evidence="7">The sequence shown here is derived from an EMBL/GenBank/DDBJ whole genome shotgun (WGS) entry which is preliminary data.</text>
</comment>
<evidence type="ECO:0000256" key="2">
    <source>
        <dbReference type="ARBA" id="ARBA00022448"/>
    </source>
</evidence>
<dbReference type="GO" id="GO:0015501">
    <property type="term" value="F:glutamate:sodium symporter activity"/>
    <property type="evidence" value="ECO:0007669"/>
    <property type="project" value="TreeGrafter"/>
</dbReference>
<name>A0A8J1UR31_OWEFU</name>
<protein>
    <recommendedName>
        <fullName evidence="6">Amino acid transporter</fullName>
    </recommendedName>
</protein>
<keyword evidence="2 6" id="KW-0813">Transport</keyword>
<evidence type="ECO:0000313" key="8">
    <source>
        <dbReference type="Proteomes" id="UP000749559"/>
    </source>
</evidence>
<keyword evidence="5 6" id="KW-0472">Membrane</keyword>
<evidence type="ECO:0000256" key="6">
    <source>
        <dbReference type="RuleBase" id="RU361216"/>
    </source>
</evidence>
<feature type="transmembrane region" description="Helical" evidence="6">
    <location>
        <begin position="216"/>
        <end position="240"/>
    </location>
</feature>
<comment type="similarity">
    <text evidence="6">Belongs to the dicarboxylate/amino acid:cation symporter (DAACS) (TC 2.A.23) family.</text>
</comment>
<dbReference type="Gene3D" id="1.10.3860.10">
    <property type="entry name" value="Sodium:dicarboxylate symporter"/>
    <property type="match status" value="1"/>
</dbReference>
<dbReference type="PANTHER" id="PTHR11958">
    <property type="entry name" value="SODIUM/DICARBOXYLATE SYMPORTER-RELATED"/>
    <property type="match status" value="1"/>
</dbReference>
<evidence type="ECO:0000313" key="7">
    <source>
        <dbReference type="EMBL" id="CAH1780211.1"/>
    </source>
</evidence>
<reference evidence="7" key="1">
    <citation type="submission" date="2022-03" db="EMBL/GenBank/DDBJ databases">
        <authorList>
            <person name="Martin C."/>
        </authorList>
    </citation>
    <scope>NUCLEOTIDE SEQUENCE</scope>
</reference>
<feature type="transmembrane region" description="Helical" evidence="6">
    <location>
        <begin position="42"/>
        <end position="67"/>
    </location>
</feature>